<organism evidence="2 3">
    <name type="scientific">Flagellimonas nanhaiensis</name>
    <dbReference type="NCBI Taxonomy" id="2292706"/>
    <lineage>
        <taxon>Bacteria</taxon>
        <taxon>Pseudomonadati</taxon>
        <taxon>Bacteroidota</taxon>
        <taxon>Flavobacteriia</taxon>
        <taxon>Flavobacteriales</taxon>
        <taxon>Flavobacteriaceae</taxon>
        <taxon>Flagellimonas</taxon>
    </lineage>
</organism>
<evidence type="ECO:0000256" key="1">
    <source>
        <dbReference type="SAM" id="Coils"/>
    </source>
</evidence>
<feature type="coiled-coil region" evidence="1">
    <location>
        <begin position="444"/>
        <end position="504"/>
    </location>
</feature>
<proteinExistence type="predicted"/>
<name>A0A371JVW0_9FLAO</name>
<comment type="caution">
    <text evidence="2">The sequence shown here is derived from an EMBL/GenBank/DDBJ whole genome shotgun (WGS) entry which is preliminary data.</text>
</comment>
<evidence type="ECO:0000313" key="2">
    <source>
        <dbReference type="EMBL" id="RDY61939.1"/>
    </source>
</evidence>
<dbReference type="AlphaFoldDB" id="A0A371JVW0"/>
<keyword evidence="1" id="KW-0175">Coiled coil</keyword>
<accession>A0A371JVW0</accession>
<protein>
    <submittedName>
        <fullName evidence="2">Uncharacterized protein</fullName>
    </submittedName>
</protein>
<sequence length="645" mass="73469">MDHIKFSFKLFLVFFTLCQLIQAQERQEFSGPMKIGPYIGKAEYTFILKDNDTILDGAFRMNQSNLDALLKNSDGFFSFTGSFDNGYPDGDWKFQFGEFQSESETEVVGYQYRVKVSGTQHEATGNMVLGKPDGNWTYMVTEIENSEVNKTLFSSTVEFDQGVPQKSFRIENEHNSLVGRFLRNGLAHDIWTLYSDEFSDRSENWFFNEGALQKIEYNLADGEVITKKVASSSNLTKVIDLDERFINLLKINQKEPDTTVVFQKGIGELLTENSGYYRGLDTILSALGKSEFMPGFKVKAAHFPLDSLGNEQLQSIKTQYARVRKTSQSLLENTQLNILRRSDREAQFLYAVISKISEDFLNPAEKLVDYHNQGILEFIPTERLFDNVWSKGIPSKTILVQGEEGEQTYVGPGANEFELSENTITSVHQLIQYAALSIESIAGKLEEKLLKESKQQELVALEEKMIAQSNHIGQVLDSVKLGLSKREREALESIQNLADALLEKYATMDGTGNKTDFGLQVIDCLEQLDGLTIAVAELPNRWANIQEKYQDDVWNPFMATVMSEEVKKRISNSYRSVLVPYLLEEIKSSLSCDNVTKLKALLNSSYQRMLEMREENTSKLERKLRKEQDPEMIIQLFNLKSSENE</sequence>
<reference evidence="2 3" key="1">
    <citation type="submission" date="2018-08" db="EMBL/GenBank/DDBJ databases">
        <title>Muricauda nanhaiensis sp. nov., isolated from seawater of the South China Sea.</title>
        <authorList>
            <person name="Dang Y."/>
        </authorList>
    </citation>
    <scope>NUCLEOTIDE SEQUENCE [LARGE SCALE GENOMIC DNA]</scope>
    <source>
        <strain evidence="2 3">SM1704</strain>
    </source>
</reference>
<gene>
    <name evidence="2" type="ORF">DX873_07290</name>
</gene>
<evidence type="ECO:0000313" key="3">
    <source>
        <dbReference type="Proteomes" id="UP000261828"/>
    </source>
</evidence>
<dbReference type="Proteomes" id="UP000261828">
    <property type="component" value="Unassembled WGS sequence"/>
</dbReference>
<keyword evidence="3" id="KW-1185">Reference proteome</keyword>
<dbReference type="EMBL" id="QTJX01000001">
    <property type="protein sequence ID" value="RDY61939.1"/>
    <property type="molecule type" value="Genomic_DNA"/>
</dbReference>